<protein>
    <submittedName>
        <fullName evidence="1">Uncharacterized protein</fullName>
    </submittedName>
</protein>
<comment type="caution">
    <text evidence="1">The sequence shown here is derived from an EMBL/GenBank/DDBJ whole genome shotgun (WGS) entry which is preliminary data.</text>
</comment>
<reference evidence="2" key="1">
    <citation type="submission" date="2016-06" db="EMBL/GenBank/DDBJ databases">
        <authorList>
            <person name="Nascimento L."/>
            <person name="Pereira R.V."/>
            <person name="Martins L.F."/>
            <person name="Quaggio R.B."/>
            <person name="Silva A.M."/>
            <person name="Setubal J.C."/>
        </authorList>
    </citation>
    <scope>NUCLEOTIDE SEQUENCE [LARGE SCALE GENOMIC DNA]</scope>
</reference>
<sequence>MTPKENEILQFLLGETRIDVDGGYYVLDIQDEGDEIRVTVDYERTERDGDLQPIGRQCVFNETYSTDSFGRKPFSFERLSHDLHEQDLEPVDEWFVRFAESKGWEPGN</sequence>
<name>A0A1Y3PQQ9_9BACI</name>
<gene>
    <name evidence="1" type="ORF">BAA01_11560</name>
</gene>
<dbReference type="AlphaFoldDB" id="A0A1Y3PQQ9"/>
<proteinExistence type="predicted"/>
<organism evidence="1 2">
    <name type="scientific">Bacillus thermozeamaize</name>
    <dbReference type="NCBI Taxonomy" id="230954"/>
    <lineage>
        <taxon>Bacteria</taxon>
        <taxon>Bacillati</taxon>
        <taxon>Bacillota</taxon>
        <taxon>Bacilli</taxon>
        <taxon>Bacillales</taxon>
        <taxon>Bacillaceae</taxon>
        <taxon>Bacillus</taxon>
    </lineage>
</organism>
<evidence type="ECO:0000313" key="1">
    <source>
        <dbReference type="EMBL" id="OUM86639.1"/>
    </source>
</evidence>
<evidence type="ECO:0000313" key="2">
    <source>
        <dbReference type="Proteomes" id="UP000196475"/>
    </source>
</evidence>
<dbReference type="Proteomes" id="UP000196475">
    <property type="component" value="Unassembled WGS sequence"/>
</dbReference>
<dbReference type="EMBL" id="LZRT01000087">
    <property type="protein sequence ID" value="OUM86639.1"/>
    <property type="molecule type" value="Genomic_DNA"/>
</dbReference>
<accession>A0A1Y3PQQ9</accession>